<reference evidence="3 4" key="1">
    <citation type="journal article" date="2016" name="Nat. Commun.">
        <title>Thousands of microbial genomes shed light on interconnected biogeochemical processes in an aquifer system.</title>
        <authorList>
            <person name="Anantharaman K."/>
            <person name="Brown C.T."/>
            <person name="Hug L.A."/>
            <person name="Sharon I."/>
            <person name="Castelle C.J."/>
            <person name="Probst A.J."/>
            <person name="Thomas B.C."/>
            <person name="Singh A."/>
            <person name="Wilkins M.J."/>
            <person name="Karaoz U."/>
            <person name="Brodie E.L."/>
            <person name="Williams K.H."/>
            <person name="Hubbard S.S."/>
            <person name="Banfield J.F."/>
        </authorList>
    </citation>
    <scope>NUCLEOTIDE SEQUENCE [LARGE SCALE GENOMIC DNA]</scope>
</reference>
<dbReference type="InterPro" id="IPR050194">
    <property type="entry name" value="Glycosyltransferase_grp1"/>
</dbReference>
<dbReference type="AlphaFoldDB" id="A0A1F7WQR7"/>
<dbReference type="STRING" id="1817813.A2008_01245"/>
<evidence type="ECO:0000259" key="1">
    <source>
        <dbReference type="Pfam" id="PF00534"/>
    </source>
</evidence>
<dbReference type="PANTHER" id="PTHR45947:SF3">
    <property type="entry name" value="SULFOQUINOVOSYL TRANSFERASE SQD2"/>
    <property type="match status" value="1"/>
</dbReference>
<evidence type="ECO:0000313" key="3">
    <source>
        <dbReference type="EMBL" id="OGM05163.1"/>
    </source>
</evidence>
<accession>A0A1F7WQR7</accession>
<dbReference type="EMBL" id="MGFH01000122">
    <property type="protein sequence ID" value="OGM05163.1"/>
    <property type="molecule type" value="Genomic_DNA"/>
</dbReference>
<gene>
    <name evidence="3" type="ORF">A2008_01245</name>
</gene>
<sequence>MKVAIVHYWLVNMRGGEKVIEALLDIFPEAEIFTLVYDKSKISDKINSRKIHTSFVQKIPFGVSKYQNFFPLFPFAMEQFDLSKFDLVISSDSGFSKMALTNSKQKHVTYCHTPMRYAWDKYFEYLEENNLGFIKKLAMRVFMHYVRLTDLASSFRVDNFIANSKTVAGRINKHYRREAEVIYPPVDCARFTAAPPPEEAAKDPFYLFVGQLIPYKKPDIAVRAFNELGLNLIVAGTGQMEKQLMKMAAPNVKFIGRAEDARLLNLYQNCEALIFPNEEDFGIVPVECMAAGKPVIALNSGGASETVVDGKTGVLFDGCDERSLITAVRRFIALRSGFRAEDIREHALGFDNEVFKTKIRAYFEKL</sequence>
<protein>
    <recommendedName>
        <fullName evidence="5">Glycosyl transferase</fullName>
    </recommendedName>
</protein>
<feature type="domain" description="Glycosyl transferase family 1" evidence="1">
    <location>
        <begin position="198"/>
        <end position="335"/>
    </location>
</feature>
<dbReference type="SUPFAM" id="SSF53756">
    <property type="entry name" value="UDP-Glycosyltransferase/glycogen phosphorylase"/>
    <property type="match status" value="1"/>
</dbReference>
<dbReference type="Proteomes" id="UP000178735">
    <property type="component" value="Unassembled WGS sequence"/>
</dbReference>
<dbReference type="InterPro" id="IPR001296">
    <property type="entry name" value="Glyco_trans_1"/>
</dbReference>
<dbReference type="Pfam" id="PF13439">
    <property type="entry name" value="Glyco_transf_4"/>
    <property type="match status" value="1"/>
</dbReference>
<dbReference type="Gene3D" id="3.40.50.2000">
    <property type="entry name" value="Glycogen Phosphorylase B"/>
    <property type="match status" value="2"/>
</dbReference>
<dbReference type="PANTHER" id="PTHR45947">
    <property type="entry name" value="SULFOQUINOVOSYL TRANSFERASE SQD2"/>
    <property type="match status" value="1"/>
</dbReference>
<dbReference type="Pfam" id="PF00534">
    <property type="entry name" value="Glycos_transf_1"/>
    <property type="match status" value="1"/>
</dbReference>
<evidence type="ECO:0008006" key="5">
    <source>
        <dbReference type="Google" id="ProtNLM"/>
    </source>
</evidence>
<feature type="domain" description="Glycosyltransferase subfamily 4-like N-terminal" evidence="2">
    <location>
        <begin position="54"/>
        <end position="190"/>
    </location>
</feature>
<dbReference type="GO" id="GO:0016757">
    <property type="term" value="F:glycosyltransferase activity"/>
    <property type="evidence" value="ECO:0007669"/>
    <property type="project" value="InterPro"/>
</dbReference>
<comment type="caution">
    <text evidence="3">The sequence shown here is derived from an EMBL/GenBank/DDBJ whole genome shotgun (WGS) entry which is preliminary data.</text>
</comment>
<proteinExistence type="predicted"/>
<dbReference type="InterPro" id="IPR028098">
    <property type="entry name" value="Glyco_trans_4-like_N"/>
</dbReference>
<evidence type="ECO:0000259" key="2">
    <source>
        <dbReference type="Pfam" id="PF13439"/>
    </source>
</evidence>
<name>A0A1F7WQR7_9BACT</name>
<evidence type="ECO:0000313" key="4">
    <source>
        <dbReference type="Proteomes" id="UP000178735"/>
    </source>
</evidence>
<organism evidence="3 4">
    <name type="scientific">Candidatus Wallbacteria bacterium GWC2_49_35</name>
    <dbReference type="NCBI Taxonomy" id="1817813"/>
    <lineage>
        <taxon>Bacteria</taxon>
        <taxon>Candidatus Walliibacteriota</taxon>
    </lineage>
</organism>